<dbReference type="CDD" id="cd00093">
    <property type="entry name" value="HTH_XRE"/>
    <property type="match status" value="1"/>
</dbReference>
<dbReference type="GO" id="GO:0003677">
    <property type="term" value="F:DNA binding"/>
    <property type="evidence" value="ECO:0007669"/>
    <property type="project" value="InterPro"/>
</dbReference>
<evidence type="ECO:0000259" key="1">
    <source>
        <dbReference type="PROSITE" id="PS50943"/>
    </source>
</evidence>
<name>A0A917VLN3_9ACTN</name>
<protein>
    <recommendedName>
        <fullName evidence="1">HTH cro/C1-type domain-containing protein</fullName>
    </recommendedName>
</protein>
<gene>
    <name evidence="2" type="ORF">GCM10007964_43580</name>
</gene>
<dbReference type="SUPFAM" id="SSF47413">
    <property type="entry name" value="lambda repressor-like DNA-binding domains"/>
    <property type="match status" value="1"/>
</dbReference>
<dbReference type="EMBL" id="BMNT01000024">
    <property type="protein sequence ID" value="GGK96632.1"/>
    <property type="molecule type" value="Genomic_DNA"/>
</dbReference>
<reference evidence="2" key="1">
    <citation type="journal article" date="2014" name="Int. J. Syst. Evol. Microbiol.">
        <title>Complete genome sequence of Corynebacterium casei LMG S-19264T (=DSM 44701T), isolated from a smear-ripened cheese.</title>
        <authorList>
            <consortium name="US DOE Joint Genome Institute (JGI-PGF)"/>
            <person name="Walter F."/>
            <person name="Albersmeier A."/>
            <person name="Kalinowski J."/>
            <person name="Ruckert C."/>
        </authorList>
    </citation>
    <scope>NUCLEOTIDE SEQUENCE</scope>
    <source>
        <strain evidence="2">JCM 13064</strain>
    </source>
</reference>
<evidence type="ECO:0000313" key="2">
    <source>
        <dbReference type="EMBL" id="GGK96632.1"/>
    </source>
</evidence>
<dbReference type="InterPro" id="IPR001387">
    <property type="entry name" value="Cro/C1-type_HTH"/>
</dbReference>
<reference evidence="2" key="2">
    <citation type="submission" date="2020-09" db="EMBL/GenBank/DDBJ databases">
        <authorList>
            <person name="Sun Q."/>
            <person name="Ohkuma M."/>
        </authorList>
    </citation>
    <scope>NUCLEOTIDE SEQUENCE</scope>
    <source>
        <strain evidence="2">JCM 13064</strain>
    </source>
</reference>
<feature type="domain" description="HTH cro/C1-type" evidence="1">
    <location>
        <begin position="37"/>
        <end position="91"/>
    </location>
</feature>
<dbReference type="PROSITE" id="PS50943">
    <property type="entry name" value="HTH_CROC1"/>
    <property type="match status" value="1"/>
</dbReference>
<dbReference type="Pfam" id="PF01381">
    <property type="entry name" value="HTH_3"/>
    <property type="match status" value="1"/>
</dbReference>
<evidence type="ECO:0000313" key="3">
    <source>
        <dbReference type="Proteomes" id="UP000645217"/>
    </source>
</evidence>
<dbReference type="Gene3D" id="1.10.260.40">
    <property type="entry name" value="lambda repressor-like DNA-binding domains"/>
    <property type="match status" value="1"/>
</dbReference>
<organism evidence="2 3">
    <name type="scientific">Sphaerisporangium melleum</name>
    <dbReference type="NCBI Taxonomy" id="321316"/>
    <lineage>
        <taxon>Bacteria</taxon>
        <taxon>Bacillati</taxon>
        <taxon>Actinomycetota</taxon>
        <taxon>Actinomycetes</taxon>
        <taxon>Streptosporangiales</taxon>
        <taxon>Streptosporangiaceae</taxon>
        <taxon>Sphaerisporangium</taxon>
    </lineage>
</organism>
<dbReference type="SMART" id="SM00530">
    <property type="entry name" value="HTH_XRE"/>
    <property type="match status" value="1"/>
</dbReference>
<keyword evidence="3" id="KW-1185">Reference proteome</keyword>
<accession>A0A917VLN3</accession>
<comment type="caution">
    <text evidence="2">The sequence shown here is derived from an EMBL/GenBank/DDBJ whole genome shotgun (WGS) entry which is preliminary data.</text>
</comment>
<proteinExistence type="predicted"/>
<dbReference type="AlphaFoldDB" id="A0A917VLN3"/>
<dbReference type="Proteomes" id="UP000645217">
    <property type="component" value="Unassembled WGS sequence"/>
</dbReference>
<dbReference type="InterPro" id="IPR010982">
    <property type="entry name" value="Lambda_DNA-bd_dom_sf"/>
</dbReference>
<sequence>MGQHKAWADVRAEMMSRPGADVAYETARVCYELGKAVRLRRTELGTTQSELARRAGVERQEIARFEAGGTMPTIPMLQELAEALESRLTVRFEPRGQAN</sequence>